<evidence type="ECO:0000313" key="2">
    <source>
        <dbReference type="EMBL" id="KAK3918914.1"/>
    </source>
</evidence>
<dbReference type="Gene3D" id="3.40.50.1110">
    <property type="entry name" value="SGNH hydrolase"/>
    <property type="match status" value="1"/>
</dbReference>
<dbReference type="InterPro" id="IPR036514">
    <property type="entry name" value="SGNH_hydro_sf"/>
</dbReference>
<reference evidence="2" key="2">
    <citation type="journal article" date="2023" name="BMC Genomics">
        <title>Pest status, molecular evolution, and epigenetic factors derived from the genome assembly of Frankliniella fusca, a thysanopteran phytovirus vector.</title>
        <authorList>
            <person name="Catto M.A."/>
            <person name="Labadie P.E."/>
            <person name="Jacobson A.L."/>
            <person name="Kennedy G.G."/>
            <person name="Srinivasan R."/>
            <person name="Hunt B.G."/>
        </authorList>
    </citation>
    <scope>NUCLEOTIDE SEQUENCE</scope>
    <source>
        <strain evidence="2">PL_HMW_Pooled</strain>
    </source>
</reference>
<proteinExistence type="predicted"/>
<organism evidence="2 3">
    <name type="scientific">Frankliniella fusca</name>
    <dbReference type="NCBI Taxonomy" id="407009"/>
    <lineage>
        <taxon>Eukaryota</taxon>
        <taxon>Metazoa</taxon>
        <taxon>Ecdysozoa</taxon>
        <taxon>Arthropoda</taxon>
        <taxon>Hexapoda</taxon>
        <taxon>Insecta</taxon>
        <taxon>Pterygota</taxon>
        <taxon>Neoptera</taxon>
        <taxon>Paraneoptera</taxon>
        <taxon>Thysanoptera</taxon>
        <taxon>Terebrantia</taxon>
        <taxon>Thripoidea</taxon>
        <taxon>Thripidae</taxon>
        <taxon>Frankliniella</taxon>
    </lineage>
</organism>
<sequence length="168" mass="18670">MDEGEGDKDSAVASQCGTDGSPRPSETLTLNMAPLEIKASWVHCTWTDKLSTVPSLTSGHISMNVPLDDSKKGHKTVISFLAENAKEVVMTIPPIPRHAEEGRMEKIKHLNNYITQEAADKDNVHVLDIFSKFLLIDGSINIDLFEKWNLQKWNGGPHSPMQMYKGLN</sequence>
<evidence type="ECO:0000313" key="3">
    <source>
        <dbReference type="Proteomes" id="UP001219518"/>
    </source>
</evidence>
<dbReference type="SUPFAM" id="SSF52266">
    <property type="entry name" value="SGNH hydrolase"/>
    <property type="match status" value="1"/>
</dbReference>
<dbReference type="Proteomes" id="UP001219518">
    <property type="component" value="Unassembled WGS sequence"/>
</dbReference>
<evidence type="ECO:0000256" key="1">
    <source>
        <dbReference type="SAM" id="MobiDB-lite"/>
    </source>
</evidence>
<feature type="region of interest" description="Disordered" evidence="1">
    <location>
        <begin position="1"/>
        <end position="25"/>
    </location>
</feature>
<reference evidence="2" key="1">
    <citation type="submission" date="2021-07" db="EMBL/GenBank/DDBJ databases">
        <authorList>
            <person name="Catto M.A."/>
            <person name="Jacobson A."/>
            <person name="Kennedy G."/>
            <person name="Labadie P."/>
            <person name="Hunt B.G."/>
            <person name="Srinivasan R."/>
        </authorList>
    </citation>
    <scope>NUCLEOTIDE SEQUENCE</scope>
    <source>
        <strain evidence="2">PL_HMW_Pooled</strain>
        <tissue evidence="2">Head</tissue>
    </source>
</reference>
<dbReference type="EMBL" id="JAHWGI010000968">
    <property type="protein sequence ID" value="KAK3918914.1"/>
    <property type="molecule type" value="Genomic_DNA"/>
</dbReference>
<accession>A0AAE1HCI7</accession>
<dbReference type="AlphaFoldDB" id="A0AAE1HCI7"/>
<protein>
    <submittedName>
        <fullName evidence="2">Glycogen [starch] synthase, liver</fullName>
    </submittedName>
</protein>
<comment type="caution">
    <text evidence="2">The sequence shown here is derived from an EMBL/GenBank/DDBJ whole genome shotgun (WGS) entry which is preliminary data.</text>
</comment>
<feature type="compositionally biased region" description="Polar residues" evidence="1">
    <location>
        <begin position="12"/>
        <end position="25"/>
    </location>
</feature>
<gene>
    <name evidence="2" type="ORF">KUF71_001038</name>
</gene>
<keyword evidence="3" id="KW-1185">Reference proteome</keyword>
<name>A0AAE1HCI7_9NEOP</name>